<dbReference type="HOGENOM" id="CLU_3279015_0_0_6"/>
<name>A0A0H3NQH0_YERE1</name>
<organism evidence="1 2">
    <name type="scientific">Yersinia enterocolitica subsp. palearctica serotype O:3 (strain DSM 13030 / CIP 106945 / Y11)</name>
    <dbReference type="NCBI Taxonomy" id="930944"/>
    <lineage>
        <taxon>Bacteria</taxon>
        <taxon>Pseudomonadati</taxon>
        <taxon>Pseudomonadota</taxon>
        <taxon>Gammaproteobacteria</taxon>
        <taxon>Enterobacterales</taxon>
        <taxon>Yersiniaceae</taxon>
        <taxon>Yersinia</taxon>
    </lineage>
</organism>
<dbReference type="EMBL" id="FR729477">
    <property type="protein sequence ID" value="CBY27460.1"/>
    <property type="molecule type" value="Genomic_DNA"/>
</dbReference>
<dbReference type="KEGG" id="yey:Y11_07211"/>
<protein>
    <submittedName>
        <fullName evidence="1">Uncharacterized protein</fullName>
    </submittedName>
</protein>
<gene>
    <name evidence="1" type="ordered locus">Y11_07211</name>
</gene>
<evidence type="ECO:0000313" key="1">
    <source>
        <dbReference type="EMBL" id="CBY27460.1"/>
    </source>
</evidence>
<dbReference type="Proteomes" id="UP000008084">
    <property type="component" value="Chromosome"/>
</dbReference>
<accession>A0A0H3NQH0</accession>
<dbReference type="AlphaFoldDB" id="A0A0H3NQH0"/>
<evidence type="ECO:0000313" key="2">
    <source>
        <dbReference type="Proteomes" id="UP000008084"/>
    </source>
</evidence>
<proteinExistence type="predicted"/>
<reference evidence="1 2" key="1">
    <citation type="journal article" date="2011" name="J. Bacteriol.">
        <title>Complete genome sequence of Yersinia enterocolitica subsp. palearctica serogroup O:3.</title>
        <authorList>
            <person name="Batzilla J."/>
            <person name="Hoper D."/>
            <person name="Antonenka U."/>
            <person name="Heesemann J."/>
            <person name="Rakin A."/>
        </authorList>
    </citation>
    <scope>NUCLEOTIDE SEQUENCE [LARGE SCALE GENOMIC DNA]</scope>
    <source>
        <strain evidence="2">DSM 13030 / CIP 106945 / Y11</strain>
    </source>
</reference>
<sequence length="41" mass="4460">MAQSLGVIDIKAQNFDSVKRRGYNYIKSSRGSEPSTTAAVI</sequence>